<dbReference type="EC" id="2.7.4.6" evidence="3"/>
<evidence type="ECO:0000313" key="11">
    <source>
        <dbReference type="Proteomes" id="UP001527925"/>
    </source>
</evidence>
<sequence>MFRRAAAGVRGGVERTFIALKPDGTQRGLLGDVIKRFEQKGYKLVAIKAIVPSRALAEKHYEDLKTRPFFKGLVSYMTSGAAPVIAMVWEGKDVIRQGRRLIGATNPLEAQPGTIRGDYCISVGRNIIHGSDSFESAEKEISLWFGKSEVYDWQYGNAEWLYADN</sequence>
<feature type="active site" description="Pros-phosphohistidine intermediate" evidence="7">
    <location>
        <position position="129"/>
    </location>
</feature>
<keyword evidence="11" id="KW-1185">Reference proteome</keyword>
<feature type="binding site" evidence="7">
    <location>
        <position position="116"/>
    </location>
    <ligand>
        <name>ATP</name>
        <dbReference type="ChEBI" id="CHEBI:30616"/>
    </ligand>
</feature>
<dbReference type="HAMAP" id="MF_00451">
    <property type="entry name" value="NDP_kinase"/>
    <property type="match status" value="1"/>
</dbReference>
<accession>A0ABR4NHN6</accession>
<dbReference type="SMART" id="SM00562">
    <property type="entry name" value="NDK"/>
    <property type="match status" value="1"/>
</dbReference>
<comment type="cofactor">
    <cofactor evidence="1">
        <name>Mg(2+)</name>
        <dbReference type="ChEBI" id="CHEBI:18420"/>
    </cofactor>
</comment>
<evidence type="ECO:0000256" key="6">
    <source>
        <dbReference type="ARBA" id="ARBA00022777"/>
    </source>
</evidence>
<dbReference type="SUPFAM" id="SSF54919">
    <property type="entry name" value="Nucleoside diphosphate kinase, NDK"/>
    <property type="match status" value="1"/>
</dbReference>
<dbReference type="NCBIfam" id="NF001908">
    <property type="entry name" value="PRK00668.1"/>
    <property type="match status" value="1"/>
</dbReference>
<feature type="binding site" evidence="7">
    <location>
        <position position="105"/>
    </location>
    <ligand>
        <name>ATP</name>
        <dbReference type="ChEBI" id="CHEBI:30616"/>
    </ligand>
</feature>
<name>A0ABR4NHN6_9FUNG</name>
<proteinExistence type="inferred from homology"/>
<evidence type="ECO:0000259" key="9">
    <source>
        <dbReference type="SMART" id="SM00562"/>
    </source>
</evidence>
<evidence type="ECO:0000256" key="2">
    <source>
        <dbReference type="ARBA" id="ARBA00008142"/>
    </source>
</evidence>
<feature type="binding site" evidence="7">
    <location>
        <position position="126"/>
    </location>
    <ligand>
        <name>ATP</name>
        <dbReference type="ChEBI" id="CHEBI:30616"/>
    </ligand>
</feature>
<feature type="binding site" evidence="7">
    <location>
        <position position="99"/>
    </location>
    <ligand>
        <name>ATP</name>
        <dbReference type="ChEBI" id="CHEBI:30616"/>
    </ligand>
</feature>
<dbReference type="InterPro" id="IPR001564">
    <property type="entry name" value="Nucleoside_diP_kinase"/>
</dbReference>
<dbReference type="InterPro" id="IPR036850">
    <property type="entry name" value="NDK-like_dom_sf"/>
</dbReference>
<feature type="binding site" evidence="7">
    <location>
        <position position="69"/>
    </location>
    <ligand>
        <name>ATP</name>
        <dbReference type="ChEBI" id="CHEBI:30616"/>
    </ligand>
</feature>
<protein>
    <recommendedName>
        <fullName evidence="4">Nucleoside diphosphate kinase</fullName>
        <ecNumber evidence="3">2.7.4.6</ecNumber>
    </recommendedName>
</protein>
<gene>
    <name evidence="10" type="primary">ndk1_1</name>
    <name evidence="10" type="ORF">HK105_201286</name>
</gene>
<dbReference type="PANTHER" id="PTHR11349">
    <property type="entry name" value="NUCLEOSIDE DIPHOSPHATE KINASE"/>
    <property type="match status" value="1"/>
</dbReference>
<dbReference type="Gene3D" id="3.30.70.141">
    <property type="entry name" value="Nucleoside diphosphate kinase-like domain"/>
    <property type="match status" value="1"/>
</dbReference>
<evidence type="ECO:0000256" key="1">
    <source>
        <dbReference type="ARBA" id="ARBA00001946"/>
    </source>
</evidence>
<comment type="similarity">
    <text evidence="2 7 8">Belongs to the NDK family.</text>
</comment>
<evidence type="ECO:0000256" key="3">
    <source>
        <dbReference type="ARBA" id="ARBA00012966"/>
    </source>
</evidence>
<feature type="domain" description="Nucleoside diphosphate kinase-like" evidence="9">
    <location>
        <begin position="13"/>
        <end position="152"/>
    </location>
</feature>
<evidence type="ECO:0000256" key="5">
    <source>
        <dbReference type="ARBA" id="ARBA00022679"/>
    </source>
</evidence>
<dbReference type="CDD" id="cd04413">
    <property type="entry name" value="NDPk_I"/>
    <property type="match status" value="1"/>
</dbReference>
<dbReference type="EMBL" id="JADGIZ020000004">
    <property type="protein sequence ID" value="KAL2919016.1"/>
    <property type="molecule type" value="Genomic_DNA"/>
</dbReference>
<dbReference type="Proteomes" id="UP001527925">
    <property type="component" value="Unassembled WGS sequence"/>
</dbReference>
<dbReference type="PRINTS" id="PR01243">
    <property type="entry name" value="NUCDPKINASE"/>
</dbReference>
<keyword evidence="5 10" id="KW-0808">Transferase</keyword>
<evidence type="ECO:0000256" key="4">
    <source>
        <dbReference type="ARBA" id="ARBA00017632"/>
    </source>
</evidence>
<evidence type="ECO:0000256" key="7">
    <source>
        <dbReference type="PROSITE-ProRule" id="PRU00706"/>
    </source>
</evidence>
<keyword evidence="6 10" id="KW-0418">Kinase</keyword>
<dbReference type="Pfam" id="PF00334">
    <property type="entry name" value="NDK"/>
    <property type="match status" value="1"/>
</dbReference>
<dbReference type="GO" id="GO:0004550">
    <property type="term" value="F:nucleoside diphosphate kinase activity"/>
    <property type="evidence" value="ECO:0007669"/>
    <property type="project" value="UniProtKB-EC"/>
</dbReference>
<dbReference type="PROSITE" id="PS51374">
    <property type="entry name" value="NDPK_LIKE"/>
    <property type="match status" value="1"/>
</dbReference>
<evidence type="ECO:0000313" key="10">
    <source>
        <dbReference type="EMBL" id="KAL2919016.1"/>
    </source>
</evidence>
<organism evidence="10 11">
    <name type="scientific">Polyrhizophydium stewartii</name>
    <dbReference type="NCBI Taxonomy" id="2732419"/>
    <lineage>
        <taxon>Eukaryota</taxon>
        <taxon>Fungi</taxon>
        <taxon>Fungi incertae sedis</taxon>
        <taxon>Chytridiomycota</taxon>
        <taxon>Chytridiomycota incertae sedis</taxon>
        <taxon>Chytridiomycetes</taxon>
        <taxon>Rhizophydiales</taxon>
        <taxon>Rhizophydiales incertae sedis</taxon>
        <taxon>Polyrhizophydium</taxon>
    </lineage>
</organism>
<reference evidence="10 11" key="1">
    <citation type="submission" date="2023-09" db="EMBL/GenBank/DDBJ databases">
        <title>Pangenome analysis of Batrachochytrium dendrobatidis and related Chytrids.</title>
        <authorList>
            <person name="Yacoub M.N."/>
            <person name="Stajich J.E."/>
            <person name="James T.Y."/>
        </authorList>
    </citation>
    <scope>NUCLEOTIDE SEQUENCE [LARGE SCALE GENOMIC DNA]</scope>
    <source>
        <strain evidence="10 11">JEL0888</strain>
    </source>
</reference>
<feature type="binding site" evidence="7">
    <location>
        <position position="21"/>
    </location>
    <ligand>
        <name>ATP</name>
        <dbReference type="ChEBI" id="CHEBI:30616"/>
    </ligand>
</feature>
<dbReference type="InterPro" id="IPR034907">
    <property type="entry name" value="NDK-like_dom"/>
</dbReference>
<evidence type="ECO:0000256" key="8">
    <source>
        <dbReference type="RuleBase" id="RU004011"/>
    </source>
</evidence>
<comment type="caution">
    <text evidence="10">The sequence shown here is derived from an EMBL/GenBank/DDBJ whole genome shotgun (WGS) entry which is preliminary data.</text>
</comment>